<accession>A0A9W7GCT6</accession>
<feature type="compositionally biased region" description="Basic and acidic residues" evidence="2">
    <location>
        <begin position="255"/>
        <end position="267"/>
    </location>
</feature>
<dbReference type="Pfam" id="PF01480">
    <property type="entry name" value="PWI"/>
    <property type="match status" value="1"/>
</dbReference>
<gene>
    <name evidence="4" type="ORF">TrCOL_g2922</name>
</gene>
<proteinExistence type="predicted"/>
<dbReference type="InterPro" id="IPR002483">
    <property type="entry name" value="PWI_dom"/>
</dbReference>
<feature type="compositionally biased region" description="Low complexity" evidence="2">
    <location>
        <begin position="97"/>
        <end position="116"/>
    </location>
</feature>
<sequence>MGAKAVPLTLISAAFPSFLPTLTKFIVDAVGFEDDVLIDIIQTSITEGNSDVLSKADRHFDLPTMIKQVEGFLGAKTSSLSSLIKKFLQDVESNASSSNSSALLTNGGGSNSSNSNKNDYITTSNSPPPPSDRSTLHVGNIPYTWNVPTLLSSLSTLTSCSIISVNIPPSSREGMEGENRGFAFVEVKKGDAIRFRGDVAGEEVEGGRKLRVSEAAPRQNIQGRKPERMGYGGGSFEDDERRKREFNSRMTGEGVRNRGGEIREGRRVINNTPAWMKEEIKEERKNFKETKPKWEPPKNREETPFVPPGKRGGGEDDGGGESRPKKKSRWGSAKDANYSDNPVKDREHVRTNNYMAKGPDGTEGFKEGWRGEKG</sequence>
<dbReference type="EMBL" id="BRYA01001458">
    <property type="protein sequence ID" value="GMI43656.1"/>
    <property type="molecule type" value="Genomic_DNA"/>
</dbReference>
<feature type="region of interest" description="Disordered" evidence="2">
    <location>
        <begin position="97"/>
        <end position="135"/>
    </location>
</feature>
<evidence type="ECO:0000256" key="1">
    <source>
        <dbReference type="PROSITE-ProRule" id="PRU00176"/>
    </source>
</evidence>
<feature type="compositionally biased region" description="Basic and acidic residues" evidence="2">
    <location>
        <begin position="276"/>
        <end position="303"/>
    </location>
</feature>
<organism evidence="4 5">
    <name type="scientific">Triparma columacea</name>
    <dbReference type="NCBI Taxonomy" id="722753"/>
    <lineage>
        <taxon>Eukaryota</taxon>
        <taxon>Sar</taxon>
        <taxon>Stramenopiles</taxon>
        <taxon>Ochrophyta</taxon>
        <taxon>Bolidophyceae</taxon>
        <taxon>Parmales</taxon>
        <taxon>Triparmaceae</taxon>
        <taxon>Triparma</taxon>
    </lineage>
</organism>
<evidence type="ECO:0000256" key="2">
    <source>
        <dbReference type="SAM" id="MobiDB-lite"/>
    </source>
</evidence>
<dbReference type="AlphaFoldDB" id="A0A9W7GCT6"/>
<keyword evidence="5" id="KW-1185">Reference proteome</keyword>
<dbReference type="PROSITE" id="PS50102">
    <property type="entry name" value="RRM"/>
    <property type="match status" value="1"/>
</dbReference>
<dbReference type="InterPro" id="IPR000504">
    <property type="entry name" value="RRM_dom"/>
</dbReference>
<evidence type="ECO:0000313" key="5">
    <source>
        <dbReference type="Proteomes" id="UP001165065"/>
    </source>
</evidence>
<feature type="region of interest" description="Disordered" evidence="2">
    <location>
        <begin position="215"/>
        <end position="374"/>
    </location>
</feature>
<dbReference type="Gene3D" id="3.30.70.330">
    <property type="match status" value="1"/>
</dbReference>
<dbReference type="InterPro" id="IPR012677">
    <property type="entry name" value="Nucleotide-bd_a/b_plait_sf"/>
</dbReference>
<feature type="compositionally biased region" description="Basic and acidic residues" evidence="2">
    <location>
        <begin position="363"/>
        <end position="374"/>
    </location>
</feature>
<dbReference type="InterPro" id="IPR035979">
    <property type="entry name" value="RBD_domain_sf"/>
</dbReference>
<keyword evidence="1" id="KW-0694">RNA-binding</keyword>
<dbReference type="GO" id="GO:0003723">
    <property type="term" value="F:RNA binding"/>
    <property type="evidence" value="ECO:0007669"/>
    <property type="project" value="UniProtKB-UniRule"/>
</dbReference>
<evidence type="ECO:0000313" key="4">
    <source>
        <dbReference type="EMBL" id="GMI43656.1"/>
    </source>
</evidence>
<feature type="domain" description="RRM" evidence="3">
    <location>
        <begin position="134"/>
        <end position="217"/>
    </location>
</feature>
<name>A0A9W7GCT6_9STRA</name>
<dbReference type="Proteomes" id="UP001165065">
    <property type="component" value="Unassembled WGS sequence"/>
</dbReference>
<comment type="caution">
    <text evidence="4">The sequence shown here is derived from an EMBL/GenBank/DDBJ whole genome shotgun (WGS) entry which is preliminary data.</text>
</comment>
<dbReference type="SUPFAM" id="SSF54928">
    <property type="entry name" value="RNA-binding domain, RBD"/>
    <property type="match status" value="1"/>
</dbReference>
<evidence type="ECO:0000259" key="3">
    <source>
        <dbReference type="PROSITE" id="PS50102"/>
    </source>
</evidence>
<protein>
    <recommendedName>
        <fullName evidence="3">RRM domain-containing protein</fullName>
    </recommendedName>
</protein>
<dbReference type="OrthoDB" id="10504186at2759"/>
<reference evidence="5" key="1">
    <citation type="journal article" date="2023" name="Commun. Biol.">
        <title>Genome analysis of Parmales, the sister group of diatoms, reveals the evolutionary specialization of diatoms from phago-mixotrophs to photoautotrophs.</title>
        <authorList>
            <person name="Ban H."/>
            <person name="Sato S."/>
            <person name="Yoshikawa S."/>
            <person name="Yamada K."/>
            <person name="Nakamura Y."/>
            <person name="Ichinomiya M."/>
            <person name="Sato N."/>
            <person name="Blanc-Mathieu R."/>
            <person name="Endo H."/>
            <person name="Kuwata A."/>
            <person name="Ogata H."/>
        </authorList>
    </citation>
    <scope>NUCLEOTIDE SEQUENCE [LARGE SCALE GENOMIC DNA]</scope>
</reference>